<dbReference type="Proteomes" id="UP000441399">
    <property type="component" value="Unassembled WGS sequence"/>
</dbReference>
<dbReference type="InterPro" id="IPR015421">
    <property type="entry name" value="PyrdxlP-dep_Trfase_major"/>
</dbReference>
<dbReference type="InterPro" id="IPR020581">
    <property type="entry name" value="GDC_P"/>
</dbReference>
<organism evidence="12 13">
    <name type="scientific">BD1-7 clade bacterium</name>
    <dbReference type="NCBI Taxonomy" id="2029982"/>
    <lineage>
        <taxon>Bacteria</taxon>
        <taxon>Pseudomonadati</taxon>
        <taxon>Pseudomonadota</taxon>
        <taxon>Gammaproteobacteria</taxon>
        <taxon>Cellvibrionales</taxon>
        <taxon>Spongiibacteraceae</taxon>
        <taxon>BD1-7 clade</taxon>
    </lineage>
</organism>
<comment type="subunit">
    <text evidence="4 8">The glycine cleavage system is composed of four proteins: P, T, L and H.</text>
</comment>
<comment type="function">
    <text evidence="2 8">The glycine cleavage system catalyzes the degradation of glycine. The P protein binds the alpha-amino group of glycine through its pyridoxal phosphate cofactor; CO(2) is released and the remaining methylamine moiety is then transferred to the lipoamide cofactor of the H protein.</text>
</comment>
<dbReference type="GO" id="GO:0005960">
    <property type="term" value="C:glycine cleavage complex"/>
    <property type="evidence" value="ECO:0007669"/>
    <property type="project" value="TreeGrafter"/>
</dbReference>
<evidence type="ECO:0000256" key="3">
    <source>
        <dbReference type="ARBA" id="ARBA00010756"/>
    </source>
</evidence>
<dbReference type="PANTHER" id="PTHR11773">
    <property type="entry name" value="GLYCINE DEHYDROGENASE, DECARBOXYLATING"/>
    <property type="match status" value="1"/>
</dbReference>
<dbReference type="EMBL" id="CACSIO010000056">
    <property type="protein sequence ID" value="CAA0123634.1"/>
    <property type="molecule type" value="Genomic_DNA"/>
</dbReference>
<dbReference type="FunFam" id="3.40.640.10:FF:000005">
    <property type="entry name" value="Glycine dehydrogenase (decarboxylating), mitochondrial"/>
    <property type="match status" value="1"/>
</dbReference>
<keyword evidence="5 8" id="KW-0663">Pyridoxal phosphate</keyword>
<dbReference type="GO" id="GO:0004375">
    <property type="term" value="F:glycine dehydrogenase (decarboxylating) activity"/>
    <property type="evidence" value="ECO:0007669"/>
    <property type="project" value="UniProtKB-EC"/>
</dbReference>
<dbReference type="NCBIfam" id="TIGR00461">
    <property type="entry name" value="gcvP"/>
    <property type="match status" value="1"/>
</dbReference>
<feature type="modified residue" description="N6-(pyridoxal phosphate)lysine" evidence="8 9">
    <location>
        <position position="702"/>
    </location>
</feature>
<evidence type="ECO:0000313" key="13">
    <source>
        <dbReference type="Proteomes" id="UP000441399"/>
    </source>
</evidence>
<dbReference type="Gene3D" id="3.40.640.10">
    <property type="entry name" value="Type I PLP-dependent aspartate aminotransferase-like (Major domain)"/>
    <property type="match status" value="2"/>
</dbReference>
<evidence type="ECO:0000256" key="9">
    <source>
        <dbReference type="PIRSR" id="PIRSR603437-50"/>
    </source>
</evidence>
<dbReference type="CDD" id="cd00613">
    <property type="entry name" value="GDC-P"/>
    <property type="match status" value="2"/>
</dbReference>
<evidence type="ECO:0000313" key="12">
    <source>
        <dbReference type="EMBL" id="CAA0123634.1"/>
    </source>
</evidence>
<evidence type="ECO:0000256" key="5">
    <source>
        <dbReference type="ARBA" id="ARBA00022898"/>
    </source>
</evidence>
<dbReference type="InterPro" id="IPR015422">
    <property type="entry name" value="PyrdxlP-dep_Trfase_small"/>
</dbReference>
<dbReference type="NCBIfam" id="NF003346">
    <property type="entry name" value="PRK04366.1"/>
    <property type="match status" value="1"/>
</dbReference>
<dbReference type="Pfam" id="PF21478">
    <property type="entry name" value="GcvP2_C"/>
    <property type="match status" value="1"/>
</dbReference>
<accession>A0A5S9QWG3</accession>
<evidence type="ECO:0000259" key="10">
    <source>
        <dbReference type="Pfam" id="PF02347"/>
    </source>
</evidence>
<dbReference type="Pfam" id="PF02347">
    <property type="entry name" value="GDC-P"/>
    <property type="match status" value="2"/>
</dbReference>
<dbReference type="OrthoDB" id="9801272at2"/>
<evidence type="ECO:0000259" key="11">
    <source>
        <dbReference type="Pfam" id="PF21478"/>
    </source>
</evidence>
<dbReference type="SUPFAM" id="SSF53383">
    <property type="entry name" value="PLP-dependent transferases"/>
    <property type="match status" value="2"/>
</dbReference>
<dbReference type="HAMAP" id="MF_00711">
    <property type="entry name" value="GcvP"/>
    <property type="match status" value="1"/>
</dbReference>
<dbReference type="FunFam" id="3.40.640.10:FF:000007">
    <property type="entry name" value="glycine dehydrogenase (Decarboxylating), mitochondrial"/>
    <property type="match status" value="1"/>
</dbReference>
<comment type="catalytic activity">
    <reaction evidence="7 8">
        <text>N(6)-[(R)-lipoyl]-L-lysyl-[glycine-cleavage complex H protein] + glycine + H(+) = N(6)-[(R)-S(8)-aminomethyldihydrolipoyl]-L-lysyl-[glycine-cleavage complex H protein] + CO2</text>
        <dbReference type="Rhea" id="RHEA:24304"/>
        <dbReference type="Rhea" id="RHEA-COMP:10494"/>
        <dbReference type="Rhea" id="RHEA-COMP:10495"/>
        <dbReference type="ChEBI" id="CHEBI:15378"/>
        <dbReference type="ChEBI" id="CHEBI:16526"/>
        <dbReference type="ChEBI" id="CHEBI:57305"/>
        <dbReference type="ChEBI" id="CHEBI:83099"/>
        <dbReference type="ChEBI" id="CHEBI:83143"/>
        <dbReference type="EC" id="1.4.4.2"/>
    </reaction>
</comment>
<gene>
    <name evidence="8 12" type="primary">gcvP</name>
    <name evidence="12" type="ORF">OPDIPICF_02836</name>
</gene>
<dbReference type="Gene3D" id="3.90.1150.10">
    <property type="entry name" value="Aspartate Aminotransferase, domain 1"/>
    <property type="match status" value="2"/>
</dbReference>
<evidence type="ECO:0000256" key="1">
    <source>
        <dbReference type="ARBA" id="ARBA00001933"/>
    </source>
</evidence>
<feature type="domain" description="Glycine dehydrogenase C-terminal" evidence="11">
    <location>
        <begin position="770"/>
        <end position="891"/>
    </location>
</feature>
<sequence>MSSIDQLFNNTEFVGRHIGPSDQDTRQMLQTVGAADLHDLMQQTIPANIFRTEPLALNQAENEAQTLKRLKAIASENILNTNYIGMGYYPTHTPPVILRNVFENPGWYTAYTPYQPEIAQGRLEALINFQQMVMDLTAMPLANASLLDEATAAAEAMAMSHRVVKKNKSNAYFVDQNCHPQTIAVLTTRAHHFGFELIVGDIFTDLENENVFGALIQYPDTRGSASDLTEVISKAHDKNAIVTVATDLLALCLLKPPGEMDADIVIGNSQRFGVPMGFGGPHAAFFACKEAYKRALPGRIIGVSKDSNGQMAYRMALQTREQHIRREKATSNICTSQALLAIMASCYAVYHGPQGLKRIAERVHQLTCATAKALNNAGITTNQTAFDTLSLAAADQTDRLYQAALDSGINLRHTDDETLGISFNEETTVDDLTALFAVFGLSSEALDSQITDAVSLIPADLQRQSEFLQHEIFNCYHSETEMLRYLKRLENKDVTLTHSMIPLGSCTMKLNATAEMIPVTWPEFANMHPFAPEAQTRGYQKMLDELHDMLVVCTGYDAVSLQPNAGSQGEYAGLLAIKSYLESQGQYERNICLIPSSAHGTNPASAAMVGMKVVITKCDADGNVDIDDLKDKIAQHRDNIACIMVTYPSTHGVFEEGITEICEIVHEAGGQVYVDGANLNAIVGVAAPGKFGADVSHLNLHKTFAIPHGGGGPGMGPIGVKSHLSPFLPGNPLDDAETNTVSAARFGSAGILPISWAYIHMMGSIGMRSATEIAILNANYISQRLKSVYPILYTGQNGRVAHECIVDIRPIKEATGISEEDIAKRLMDFGFHGPTMSFPVAGTLMIEPTESESKAELDRFCDSMIAIYEEIMKVKEGIWTLEDNPLVNAPHTHESLMTDSWDHLYTREEAAYPLASLRHNKYWPPVGRIDNVYGDRNLFCACPSIDDYTD</sequence>
<keyword evidence="13" id="KW-1185">Reference proteome</keyword>
<dbReference type="InterPro" id="IPR003437">
    <property type="entry name" value="GcvP"/>
</dbReference>
<evidence type="ECO:0000256" key="6">
    <source>
        <dbReference type="ARBA" id="ARBA00023002"/>
    </source>
</evidence>
<evidence type="ECO:0000256" key="2">
    <source>
        <dbReference type="ARBA" id="ARBA00003788"/>
    </source>
</evidence>
<dbReference type="FunFam" id="3.90.1150.10:FF:000007">
    <property type="entry name" value="Glycine dehydrogenase (decarboxylating), mitochondrial"/>
    <property type="match status" value="1"/>
</dbReference>
<dbReference type="GO" id="GO:0030170">
    <property type="term" value="F:pyridoxal phosphate binding"/>
    <property type="evidence" value="ECO:0007669"/>
    <property type="project" value="TreeGrafter"/>
</dbReference>
<comment type="cofactor">
    <cofactor evidence="1 8 9">
        <name>pyridoxal 5'-phosphate</name>
        <dbReference type="ChEBI" id="CHEBI:597326"/>
    </cofactor>
</comment>
<proteinExistence type="inferred from homology"/>
<name>A0A5S9QWG3_9GAMM</name>
<feature type="domain" description="Glycine cleavage system P-protein N-terminal" evidence="10">
    <location>
        <begin position="455"/>
        <end position="730"/>
    </location>
</feature>
<evidence type="ECO:0000256" key="7">
    <source>
        <dbReference type="ARBA" id="ARBA00049026"/>
    </source>
</evidence>
<dbReference type="GO" id="GO:0005829">
    <property type="term" value="C:cytosol"/>
    <property type="evidence" value="ECO:0007669"/>
    <property type="project" value="TreeGrafter"/>
</dbReference>
<dbReference type="InterPro" id="IPR049315">
    <property type="entry name" value="GDC-P_N"/>
</dbReference>
<dbReference type="AlphaFoldDB" id="A0A5S9QWG3"/>
<protein>
    <recommendedName>
        <fullName evidence="8">Glycine dehydrogenase (decarboxylating)</fullName>
        <ecNumber evidence="8">1.4.4.2</ecNumber>
    </recommendedName>
    <alternativeName>
        <fullName evidence="8">Glycine cleavage system P-protein</fullName>
    </alternativeName>
    <alternativeName>
        <fullName evidence="8">Glycine decarboxylase</fullName>
    </alternativeName>
    <alternativeName>
        <fullName evidence="8">Glycine dehydrogenase (aminomethyl-transferring)</fullName>
    </alternativeName>
</protein>
<comment type="similarity">
    <text evidence="3 8">Belongs to the GcvP family.</text>
</comment>
<feature type="domain" description="Glycine cleavage system P-protein N-terminal" evidence="10">
    <location>
        <begin position="16"/>
        <end position="439"/>
    </location>
</feature>
<evidence type="ECO:0000256" key="8">
    <source>
        <dbReference type="HAMAP-Rule" id="MF_00711"/>
    </source>
</evidence>
<keyword evidence="6 8" id="KW-0560">Oxidoreductase</keyword>
<dbReference type="GO" id="GO:0016594">
    <property type="term" value="F:glycine binding"/>
    <property type="evidence" value="ECO:0007669"/>
    <property type="project" value="TreeGrafter"/>
</dbReference>
<dbReference type="EC" id="1.4.4.2" evidence="8"/>
<dbReference type="GO" id="GO:0019464">
    <property type="term" value="P:glycine decarboxylation via glycine cleavage system"/>
    <property type="evidence" value="ECO:0007669"/>
    <property type="project" value="UniProtKB-UniRule"/>
</dbReference>
<evidence type="ECO:0000256" key="4">
    <source>
        <dbReference type="ARBA" id="ARBA00011690"/>
    </source>
</evidence>
<reference evidence="12 13" key="1">
    <citation type="submission" date="2019-11" db="EMBL/GenBank/DDBJ databases">
        <authorList>
            <person name="Holert J."/>
        </authorList>
    </citation>
    <scope>NUCLEOTIDE SEQUENCE [LARGE SCALE GENOMIC DNA]</scope>
    <source>
        <strain evidence="12">SB11_3</strain>
    </source>
</reference>
<dbReference type="InterPro" id="IPR015424">
    <property type="entry name" value="PyrdxlP-dep_Trfase"/>
</dbReference>
<dbReference type="PANTHER" id="PTHR11773:SF1">
    <property type="entry name" value="GLYCINE DEHYDROGENASE (DECARBOXYLATING), MITOCHONDRIAL"/>
    <property type="match status" value="1"/>
</dbReference>
<dbReference type="InterPro" id="IPR049316">
    <property type="entry name" value="GDC-P_C"/>
</dbReference>